<dbReference type="InterPro" id="IPR011060">
    <property type="entry name" value="RibuloseP-bd_barrel"/>
</dbReference>
<evidence type="ECO:0000256" key="6">
    <source>
        <dbReference type="ARBA" id="ARBA00023141"/>
    </source>
</evidence>
<keyword evidence="6" id="KW-0057">Aromatic amino acid biosynthesis</keyword>
<evidence type="ECO:0000256" key="1">
    <source>
        <dbReference type="ARBA" id="ARBA00004733"/>
    </source>
</evidence>
<sequence length="272" mass="27500">MPRTAPDRLAAALSHPQPALGAFSVAGYPDLRSSVDAFAAFAESGAAMLEVGAPVADPWLDGPVIAAAHSCVLRAGDGIRVTLETVRLVSARCDTPVVVMSYWSTIQSLGPQRMADELAASGAAGCLVPDVPPERVEAWVAAAAEAGISAPLLANRDASYAELGDICRAATGFVYAPAAAGQQTGYSAGIDLDGLAAFVQSVQQFTPSTPILTGIGVSTPELASAIVGRVDVSGVVIGSSLVRSLRSGADSLHQTAALVEEFVAGLAVDCAA</sequence>
<keyword evidence="4" id="KW-0028">Amino-acid biosynthesis</keyword>
<dbReference type="GO" id="GO:0004834">
    <property type="term" value="F:tryptophan synthase activity"/>
    <property type="evidence" value="ECO:0007669"/>
    <property type="project" value="UniProtKB-EC"/>
</dbReference>
<keyword evidence="7 10" id="KW-0456">Lyase</keyword>
<gene>
    <name evidence="10" type="primary">trpA</name>
    <name evidence="10" type="ORF">ACFPIH_45250</name>
</gene>
<name>A0ABV9B5W4_9ACTN</name>
<evidence type="ECO:0000256" key="8">
    <source>
        <dbReference type="ARBA" id="ARBA00049047"/>
    </source>
</evidence>
<dbReference type="Pfam" id="PF00290">
    <property type="entry name" value="Trp_syntA"/>
    <property type="match status" value="1"/>
</dbReference>
<dbReference type="EC" id="4.2.1.20" evidence="3"/>
<keyword evidence="11" id="KW-1185">Reference proteome</keyword>
<proteinExistence type="inferred from homology"/>
<dbReference type="SUPFAM" id="SSF51366">
    <property type="entry name" value="Ribulose-phoshate binding barrel"/>
    <property type="match status" value="1"/>
</dbReference>
<dbReference type="RefSeq" id="WP_381184638.1">
    <property type="nucleotide sequence ID" value="NZ_JBHSFK010000045.1"/>
</dbReference>
<evidence type="ECO:0000313" key="10">
    <source>
        <dbReference type="EMBL" id="MFC4506577.1"/>
    </source>
</evidence>
<evidence type="ECO:0000256" key="7">
    <source>
        <dbReference type="ARBA" id="ARBA00023239"/>
    </source>
</evidence>
<protein>
    <recommendedName>
        <fullName evidence="3">tryptophan synthase</fullName>
        <ecNumber evidence="3">4.2.1.20</ecNumber>
    </recommendedName>
</protein>
<reference evidence="11" key="1">
    <citation type="journal article" date="2019" name="Int. J. Syst. Evol. Microbiol.">
        <title>The Global Catalogue of Microorganisms (GCM) 10K type strain sequencing project: providing services to taxonomists for standard genome sequencing and annotation.</title>
        <authorList>
            <consortium name="The Broad Institute Genomics Platform"/>
            <consortium name="The Broad Institute Genome Sequencing Center for Infectious Disease"/>
            <person name="Wu L."/>
            <person name="Ma J."/>
        </authorList>
    </citation>
    <scope>NUCLEOTIDE SEQUENCE [LARGE SCALE GENOMIC DNA]</scope>
    <source>
        <strain evidence="11">CGMCC 4.7177</strain>
    </source>
</reference>
<evidence type="ECO:0000256" key="3">
    <source>
        <dbReference type="ARBA" id="ARBA00012043"/>
    </source>
</evidence>
<evidence type="ECO:0000256" key="2">
    <source>
        <dbReference type="ARBA" id="ARBA00011270"/>
    </source>
</evidence>
<comment type="catalytic activity">
    <reaction evidence="8">
        <text>(1S,2R)-1-C-(indol-3-yl)glycerol 3-phosphate + L-serine = D-glyceraldehyde 3-phosphate + L-tryptophan + H2O</text>
        <dbReference type="Rhea" id="RHEA:10532"/>
        <dbReference type="ChEBI" id="CHEBI:15377"/>
        <dbReference type="ChEBI" id="CHEBI:33384"/>
        <dbReference type="ChEBI" id="CHEBI:57912"/>
        <dbReference type="ChEBI" id="CHEBI:58866"/>
        <dbReference type="ChEBI" id="CHEBI:59776"/>
        <dbReference type="EC" id="4.2.1.20"/>
    </reaction>
</comment>
<evidence type="ECO:0000256" key="5">
    <source>
        <dbReference type="ARBA" id="ARBA00022822"/>
    </source>
</evidence>
<comment type="subunit">
    <text evidence="2">Tetramer of two alpha and two beta chains.</text>
</comment>
<evidence type="ECO:0000256" key="9">
    <source>
        <dbReference type="RuleBase" id="RU003662"/>
    </source>
</evidence>
<dbReference type="EMBL" id="JBHSFK010000045">
    <property type="protein sequence ID" value="MFC4506577.1"/>
    <property type="molecule type" value="Genomic_DNA"/>
</dbReference>
<dbReference type="PANTHER" id="PTHR43406">
    <property type="entry name" value="TRYPTOPHAN SYNTHASE, ALPHA CHAIN"/>
    <property type="match status" value="1"/>
</dbReference>
<dbReference type="NCBIfam" id="TIGR00262">
    <property type="entry name" value="trpA"/>
    <property type="match status" value="1"/>
</dbReference>
<dbReference type="CDD" id="cd04724">
    <property type="entry name" value="Tryptophan_synthase_alpha"/>
    <property type="match status" value="1"/>
</dbReference>
<accession>A0ABV9B5W4</accession>
<dbReference type="InterPro" id="IPR002028">
    <property type="entry name" value="Trp_synthase_suA"/>
</dbReference>
<dbReference type="Proteomes" id="UP001595839">
    <property type="component" value="Unassembled WGS sequence"/>
</dbReference>
<comment type="caution">
    <text evidence="10">The sequence shown here is derived from an EMBL/GenBank/DDBJ whole genome shotgun (WGS) entry which is preliminary data.</text>
</comment>
<keyword evidence="5" id="KW-0822">Tryptophan biosynthesis</keyword>
<dbReference type="InterPro" id="IPR013785">
    <property type="entry name" value="Aldolase_TIM"/>
</dbReference>
<evidence type="ECO:0000313" key="11">
    <source>
        <dbReference type="Proteomes" id="UP001595839"/>
    </source>
</evidence>
<organism evidence="10 11">
    <name type="scientific">Streptomyces vulcanius</name>
    <dbReference type="NCBI Taxonomy" id="1441876"/>
    <lineage>
        <taxon>Bacteria</taxon>
        <taxon>Bacillati</taxon>
        <taxon>Actinomycetota</taxon>
        <taxon>Actinomycetes</taxon>
        <taxon>Kitasatosporales</taxon>
        <taxon>Streptomycetaceae</taxon>
        <taxon>Streptomyces</taxon>
    </lineage>
</organism>
<dbReference type="PANTHER" id="PTHR43406:SF1">
    <property type="entry name" value="TRYPTOPHAN SYNTHASE ALPHA CHAIN, CHLOROPLASTIC"/>
    <property type="match status" value="1"/>
</dbReference>
<dbReference type="Gene3D" id="3.20.20.70">
    <property type="entry name" value="Aldolase class I"/>
    <property type="match status" value="1"/>
</dbReference>
<comment type="pathway">
    <text evidence="1">Amino-acid biosynthesis; L-tryptophan biosynthesis; L-tryptophan from chorismate: step 5/5.</text>
</comment>
<comment type="similarity">
    <text evidence="9">Belongs to the TrpA family.</text>
</comment>
<evidence type="ECO:0000256" key="4">
    <source>
        <dbReference type="ARBA" id="ARBA00022605"/>
    </source>
</evidence>